<accession>A0ABR5MI00</accession>
<gene>
    <name evidence="3" type="ORF">AFL42_11590</name>
</gene>
<dbReference type="InterPro" id="IPR008681">
    <property type="entry name" value="Neg-reg_MecA"/>
</dbReference>
<dbReference type="RefSeq" id="WP_047184996.1">
    <property type="nucleotide sequence ID" value="NZ_JAHHXM010000003.1"/>
</dbReference>
<organism evidence="3 4">
    <name type="scientific">Oceanobacillus caeni</name>
    <dbReference type="NCBI Taxonomy" id="405946"/>
    <lineage>
        <taxon>Bacteria</taxon>
        <taxon>Bacillati</taxon>
        <taxon>Bacillota</taxon>
        <taxon>Bacilli</taxon>
        <taxon>Bacillales</taxon>
        <taxon>Bacillaceae</taxon>
        <taxon>Oceanobacillus</taxon>
    </lineage>
</organism>
<dbReference type="InterPro" id="IPR038471">
    <property type="entry name" value="MecA_C_sf"/>
</dbReference>
<keyword evidence="4" id="KW-1185">Reference proteome</keyword>
<dbReference type="NCBIfam" id="NF002781">
    <property type="entry name" value="PRK02899.1"/>
    <property type="match status" value="1"/>
</dbReference>
<dbReference type="PANTHER" id="PTHR39161:SF2">
    <property type="entry name" value="ADAPTER PROTEIN MECA 2"/>
    <property type="match status" value="1"/>
</dbReference>
<dbReference type="Pfam" id="PF05389">
    <property type="entry name" value="MecA"/>
    <property type="match status" value="1"/>
</dbReference>
<sequence length="192" mass="22511">MRVERLSDDQFSIFLHFDDLVERGFTTKDLWKDASSVRSLFSDVMYEASSEIGFELEGMLLVQVHLMQAQGMHVIVTQEIEEMDWDDDYIEMKVTLDESNEIIFSFSEFEDIIRSASYLSFKSITGGQVYYMNDRYYMLFTEDDVSLETREDIIAILSEYAAPSIVTSYRLNEYGKKIYKNNAVQQILDVFY</sequence>
<evidence type="ECO:0000256" key="1">
    <source>
        <dbReference type="ARBA" id="ARBA00005397"/>
    </source>
</evidence>
<proteinExistence type="inferred from homology"/>
<protein>
    <submittedName>
        <fullName evidence="3">Adapter protein mecA</fullName>
    </submittedName>
</protein>
<evidence type="ECO:0000313" key="4">
    <source>
        <dbReference type="Proteomes" id="UP000037854"/>
    </source>
</evidence>
<dbReference type="PANTHER" id="PTHR39161">
    <property type="entry name" value="ADAPTER PROTEIN MECA"/>
    <property type="match status" value="1"/>
</dbReference>
<dbReference type="EMBL" id="LGTK01000040">
    <property type="protein sequence ID" value="KPH73841.1"/>
    <property type="molecule type" value="Genomic_DNA"/>
</dbReference>
<reference evidence="3 4" key="1">
    <citation type="submission" date="2015-07" db="EMBL/GenBank/DDBJ databases">
        <title>High-quality draft genome sequence of Oceanobacillus caeni HM6, a bacillus isolated from a human feces.</title>
        <authorList>
            <person name="Kumar J."/>
            <person name="Verma M.K."/>
            <person name="Pandey R."/>
            <person name="Bhambi M."/>
            <person name="Chauhan N."/>
        </authorList>
    </citation>
    <scope>NUCLEOTIDE SEQUENCE [LARGE SCALE GENOMIC DNA]</scope>
    <source>
        <strain evidence="3 4">HM6</strain>
    </source>
</reference>
<dbReference type="Proteomes" id="UP000037854">
    <property type="component" value="Unassembled WGS sequence"/>
</dbReference>
<comment type="caution">
    <text evidence="3">The sequence shown here is derived from an EMBL/GenBank/DDBJ whole genome shotgun (WGS) entry which is preliminary data.</text>
</comment>
<dbReference type="Gene3D" id="3.30.70.1950">
    <property type="match status" value="1"/>
</dbReference>
<comment type="subunit">
    <text evidence="2">Homodimer.</text>
</comment>
<dbReference type="PIRSF" id="PIRSF029008">
    <property type="entry name" value="MecA"/>
    <property type="match status" value="1"/>
</dbReference>
<evidence type="ECO:0000256" key="2">
    <source>
        <dbReference type="ARBA" id="ARBA00011738"/>
    </source>
</evidence>
<evidence type="ECO:0000313" key="3">
    <source>
        <dbReference type="EMBL" id="KPH73841.1"/>
    </source>
</evidence>
<comment type="similarity">
    <text evidence="1">Belongs to the MecA family.</text>
</comment>
<name>A0ABR5MI00_9BACI</name>